<dbReference type="Proteomes" id="UP001295740">
    <property type="component" value="Unassembled WGS sequence"/>
</dbReference>
<evidence type="ECO:0000256" key="1">
    <source>
        <dbReference type="SAM" id="MobiDB-lite"/>
    </source>
</evidence>
<evidence type="ECO:0000313" key="2">
    <source>
        <dbReference type="EMBL" id="CAJ2512276.1"/>
    </source>
</evidence>
<proteinExistence type="predicted"/>
<feature type="region of interest" description="Disordered" evidence="1">
    <location>
        <begin position="171"/>
        <end position="191"/>
    </location>
</feature>
<organism evidence="2 3">
    <name type="scientific">Anthostomella pinea</name>
    <dbReference type="NCBI Taxonomy" id="933095"/>
    <lineage>
        <taxon>Eukaryota</taxon>
        <taxon>Fungi</taxon>
        <taxon>Dikarya</taxon>
        <taxon>Ascomycota</taxon>
        <taxon>Pezizomycotina</taxon>
        <taxon>Sordariomycetes</taxon>
        <taxon>Xylariomycetidae</taxon>
        <taxon>Xylariales</taxon>
        <taxon>Xylariaceae</taxon>
        <taxon>Anthostomella</taxon>
    </lineage>
</organism>
<feature type="compositionally biased region" description="Polar residues" evidence="1">
    <location>
        <begin position="178"/>
        <end position="191"/>
    </location>
</feature>
<evidence type="ECO:0000313" key="3">
    <source>
        <dbReference type="Proteomes" id="UP001295740"/>
    </source>
</evidence>
<comment type="caution">
    <text evidence="2">The sequence shown here is derived from an EMBL/GenBank/DDBJ whole genome shotgun (WGS) entry which is preliminary data.</text>
</comment>
<gene>
    <name evidence="2" type="ORF">KHLLAP_LOCUS12744</name>
</gene>
<dbReference type="AlphaFoldDB" id="A0AAI8YPL3"/>
<protein>
    <submittedName>
        <fullName evidence="2">Uu.00g052910.m01.CDS01</fullName>
    </submittedName>
</protein>
<reference evidence="2" key="1">
    <citation type="submission" date="2023-10" db="EMBL/GenBank/DDBJ databases">
        <authorList>
            <person name="Hackl T."/>
        </authorList>
    </citation>
    <scope>NUCLEOTIDE SEQUENCE</scope>
</reference>
<accession>A0AAI8YPL3</accession>
<sequence>MDVLYLKSADTGSNSLLLRATVRQGGRGKINVVTLLDSGCTALSFMDNTFARDYNFDILCLPKPKQLRLTDGERKNNVTEFVAVTMEGITEEHKARLDVRYHAFVDDLFDKHFINRVTDKDIEKYLKGKKPATVQEIKKKLPPDYHDLINLFLPSKATKLPKHRSYNHCIDIEPGKSIPSSKTRPMSQSEL</sequence>
<dbReference type="EMBL" id="CAUWAG010000019">
    <property type="protein sequence ID" value="CAJ2512276.1"/>
    <property type="molecule type" value="Genomic_DNA"/>
</dbReference>
<keyword evidence="3" id="KW-1185">Reference proteome</keyword>
<name>A0AAI8YPL3_9PEZI</name>
<dbReference type="CDD" id="cd00303">
    <property type="entry name" value="retropepsin_like"/>
    <property type="match status" value="1"/>
</dbReference>